<sequence>MLKGKREYWQEMRRIKEQAEIEREYQLVQEAHRRAQHDNLHSQQFQDDLRRNLLQAFQGETDLRGSRRRGIERRRAGGFVVVMVVTGGGGGGGRG</sequence>
<reference evidence="2 3" key="1">
    <citation type="submission" date="2020-02" db="EMBL/GenBank/DDBJ databases">
        <authorList>
            <person name="Ma Q."/>
            <person name="Huang Y."/>
            <person name="Song X."/>
            <person name="Pei D."/>
        </authorList>
    </citation>
    <scope>NUCLEOTIDE SEQUENCE [LARGE SCALE GENOMIC DNA]</scope>
    <source>
        <strain evidence="2">Sxm20200214</strain>
        <tissue evidence="2">Leaf</tissue>
    </source>
</reference>
<dbReference type="AlphaFoldDB" id="A0A8X7V9C0"/>
<dbReference type="EMBL" id="JAAMPC010000006">
    <property type="protein sequence ID" value="KAG2307067.1"/>
    <property type="molecule type" value="Genomic_DNA"/>
</dbReference>
<keyword evidence="1" id="KW-1133">Transmembrane helix</keyword>
<proteinExistence type="predicted"/>
<gene>
    <name evidence="2" type="ORF">Bca52824_026815</name>
</gene>
<evidence type="ECO:0000256" key="1">
    <source>
        <dbReference type="SAM" id="Phobius"/>
    </source>
</evidence>
<organism evidence="2 3">
    <name type="scientific">Brassica carinata</name>
    <name type="common">Ethiopian mustard</name>
    <name type="synonym">Abyssinian cabbage</name>
    <dbReference type="NCBI Taxonomy" id="52824"/>
    <lineage>
        <taxon>Eukaryota</taxon>
        <taxon>Viridiplantae</taxon>
        <taxon>Streptophyta</taxon>
        <taxon>Embryophyta</taxon>
        <taxon>Tracheophyta</taxon>
        <taxon>Spermatophyta</taxon>
        <taxon>Magnoliopsida</taxon>
        <taxon>eudicotyledons</taxon>
        <taxon>Gunneridae</taxon>
        <taxon>Pentapetalae</taxon>
        <taxon>rosids</taxon>
        <taxon>malvids</taxon>
        <taxon>Brassicales</taxon>
        <taxon>Brassicaceae</taxon>
        <taxon>Brassiceae</taxon>
        <taxon>Brassica</taxon>
    </lineage>
</organism>
<evidence type="ECO:0000313" key="2">
    <source>
        <dbReference type="EMBL" id="KAG2307067.1"/>
    </source>
</evidence>
<accession>A0A8X7V9C0</accession>
<comment type="caution">
    <text evidence="2">The sequence shown here is derived from an EMBL/GenBank/DDBJ whole genome shotgun (WGS) entry which is preliminary data.</text>
</comment>
<keyword evidence="3" id="KW-1185">Reference proteome</keyword>
<evidence type="ECO:0000313" key="3">
    <source>
        <dbReference type="Proteomes" id="UP000886595"/>
    </source>
</evidence>
<dbReference type="Proteomes" id="UP000886595">
    <property type="component" value="Unassembled WGS sequence"/>
</dbReference>
<name>A0A8X7V9C0_BRACI</name>
<protein>
    <submittedName>
        <fullName evidence="2">Uncharacterized protein</fullName>
    </submittedName>
</protein>
<keyword evidence="1" id="KW-0812">Transmembrane</keyword>
<keyword evidence="1" id="KW-0472">Membrane</keyword>
<feature type="transmembrane region" description="Helical" evidence="1">
    <location>
        <begin position="76"/>
        <end position="93"/>
    </location>
</feature>